<organism evidence="2 3">
    <name type="scientific">Pandoravirus japonicus</name>
    <dbReference type="NCBI Taxonomy" id="2823154"/>
    <lineage>
        <taxon>Viruses</taxon>
        <taxon>Pandoravirus</taxon>
    </lineage>
</organism>
<evidence type="ECO:0000313" key="3">
    <source>
        <dbReference type="Proteomes" id="UP001253637"/>
    </source>
</evidence>
<reference evidence="2" key="1">
    <citation type="submission" date="2021-04" db="EMBL/GenBank/DDBJ databases">
        <title>Draft Genome Sequence of Pandoravirus japonicus, Isolated from the Sabaishi River of Niigata, Japan.</title>
        <authorList>
            <person name="Hosokawa N."/>
            <person name="Takahashi H."/>
            <person name="Aoki K."/>
            <person name="Takemura M."/>
        </authorList>
    </citation>
    <scope>NUCLEOTIDE SEQUENCE</scope>
</reference>
<dbReference type="Proteomes" id="UP001253637">
    <property type="component" value="Segment"/>
</dbReference>
<evidence type="ECO:0008006" key="4">
    <source>
        <dbReference type="Google" id="ProtNLM"/>
    </source>
</evidence>
<evidence type="ECO:0000256" key="1">
    <source>
        <dbReference type="SAM" id="MobiDB-lite"/>
    </source>
</evidence>
<dbReference type="EMBL" id="LC625835">
    <property type="protein sequence ID" value="BCU03793.1"/>
    <property type="molecule type" value="Genomic_DNA"/>
</dbReference>
<sequence>MKRSPPSPTDTEGDGAQTRGWSSQVEPAPPLTNTADATSDLVAAWTRAHAGRGSSQDAALWRRYATVDPAEPWGLATLATRHGLQPVGAVLGAYEPLWHRLERRPTLMHHLADIVQPGPTPLPSLTDLIDAAYRLTTDDARPSLTQTVRDLGSPDAYVRRDAVDDLVDFVDAALQRRDTIERLGRGPISPDYPAALPPDAWDDAVGALARMASSYVPFDDAPVQTDRAESAVRACDPDVAYYLLVARVGAHPEGAHDGLPDQGTYVFLMEPSPVEGRHGRARSVAIYASDAPPFVDVQRYLDSRVLVPAEDTMLLLFLAAVGGPMTYGPLLGEDAAGAAQVRAALVPLHSLAAMPDNVDRTFEAIGAYDRGWHVAPLDALSAAWITECQLDAAVHAFAGQMAARRAGPLFHGGVPTLFDAVGDAIAAGSHIVDIEPGALPREVLERILPRVWQGACSAAASPSGTLRGAPNLAAVARALGLDVDWAASTRPELLCDALAPGAIAAQTAQWRQT</sequence>
<proteinExistence type="predicted"/>
<evidence type="ECO:0000313" key="2">
    <source>
        <dbReference type="EMBL" id="BCU03793.1"/>
    </source>
</evidence>
<feature type="region of interest" description="Disordered" evidence="1">
    <location>
        <begin position="1"/>
        <end position="35"/>
    </location>
</feature>
<accession>A0A811BPA1</accession>
<feature type="compositionally biased region" description="Polar residues" evidence="1">
    <location>
        <begin position="19"/>
        <end position="35"/>
    </location>
</feature>
<protein>
    <recommendedName>
        <fullName evidence="4">DUF5848 domain-containing protein</fullName>
    </recommendedName>
</protein>
<name>A0A811BPA1_9VIRU</name>